<keyword evidence="7" id="KW-1185">Reference proteome</keyword>
<sequence length="332" mass="35017">MKLILLLLLHQFLFIFSVAAFSIGLPLPHTPVFANTHVLVTWSGVPATVKTLSIQLARGASENALTSLMTLAQGLDASQSSTMAFLPKDAPSGSGSYIVLQGDDTPPSRASVPIYIMFGSRSTAITTTTTTAPATSTTTLPPSPSQNTTLTITSSFSTTTPPGPTSLSQTKSSPSSPITPSFSSSLTPTSTAPASAGEDGSSLGTAQVAGIAVGGAAAVGLILGAACLMRRRRREDKNEHRVSHDMFADPALHHYHRDSHQSQYENAYPSPTYYQRTPSPRVAPPAANYPMTALAPAMSMSGSKIEETYGRKAIYGAQPENYSYVEEKPHTQ</sequence>
<gene>
    <name evidence="6" type="ORF">EC973_007259</name>
</gene>
<protein>
    <recommendedName>
        <fullName evidence="5">Yeast cell wall synthesis Kre9/Knh1-like N-terminal domain-containing protein</fullName>
    </recommendedName>
</protein>
<feature type="region of interest" description="Disordered" evidence="2">
    <location>
        <begin position="129"/>
        <end position="202"/>
    </location>
</feature>
<dbReference type="AlphaFoldDB" id="A0A8H7BPL1"/>
<dbReference type="EMBL" id="JABAYA010000051">
    <property type="protein sequence ID" value="KAF7727703.1"/>
    <property type="molecule type" value="Genomic_DNA"/>
</dbReference>
<evidence type="ECO:0000256" key="1">
    <source>
        <dbReference type="ARBA" id="ARBA00022729"/>
    </source>
</evidence>
<reference evidence="6" key="1">
    <citation type="submission" date="2020-01" db="EMBL/GenBank/DDBJ databases">
        <title>Genome Sequencing of Three Apophysomyces-Like Fungal Strains Confirms a Novel Fungal Genus in the Mucoromycota with divergent Burkholderia-like Endosymbiotic Bacteria.</title>
        <authorList>
            <person name="Stajich J.E."/>
            <person name="Macias A.M."/>
            <person name="Carter-House D."/>
            <person name="Lovett B."/>
            <person name="Kasson L.R."/>
            <person name="Berry K."/>
            <person name="Grigoriev I."/>
            <person name="Chang Y."/>
            <person name="Spatafora J."/>
            <person name="Kasson M.T."/>
        </authorList>
    </citation>
    <scope>NUCLEOTIDE SEQUENCE</scope>
    <source>
        <strain evidence="6">NRRL A-21654</strain>
    </source>
</reference>
<keyword evidence="3" id="KW-1133">Transmembrane helix</keyword>
<dbReference type="Proteomes" id="UP000605846">
    <property type="component" value="Unassembled WGS sequence"/>
</dbReference>
<feature type="domain" description="Yeast cell wall synthesis Kre9/Knh1-like N-terminal" evidence="5">
    <location>
        <begin position="31"/>
        <end position="100"/>
    </location>
</feature>
<proteinExistence type="predicted"/>
<evidence type="ECO:0000256" key="4">
    <source>
        <dbReference type="SAM" id="SignalP"/>
    </source>
</evidence>
<keyword evidence="1 4" id="KW-0732">Signal</keyword>
<name>A0A8H7BPL1_9FUNG</name>
<evidence type="ECO:0000256" key="2">
    <source>
        <dbReference type="SAM" id="MobiDB-lite"/>
    </source>
</evidence>
<keyword evidence="3" id="KW-0812">Transmembrane</keyword>
<feature type="signal peptide" evidence="4">
    <location>
        <begin position="1"/>
        <end position="20"/>
    </location>
</feature>
<evidence type="ECO:0000313" key="7">
    <source>
        <dbReference type="Proteomes" id="UP000605846"/>
    </source>
</evidence>
<feature type="chain" id="PRO_5034585005" description="Yeast cell wall synthesis Kre9/Knh1-like N-terminal domain-containing protein" evidence="4">
    <location>
        <begin position="21"/>
        <end position="332"/>
    </location>
</feature>
<comment type="caution">
    <text evidence="6">The sequence shown here is derived from an EMBL/GenBank/DDBJ whole genome shotgun (WGS) entry which is preliminary data.</text>
</comment>
<evidence type="ECO:0000259" key="5">
    <source>
        <dbReference type="Pfam" id="PF10342"/>
    </source>
</evidence>
<feature type="compositionally biased region" description="Low complexity" evidence="2">
    <location>
        <begin position="129"/>
        <end position="195"/>
    </location>
</feature>
<accession>A0A8H7BPL1</accession>
<evidence type="ECO:0000256" key="3">
    <source>
        <dbReference type="SAM" id="Phobius"/>
    </source>
</evidence>
<organism evidence="6 7">
    <name type="scientific">Apophysomyces ossiformis</name>
    <dbReference type="NCBI Taxonomy" id="679940"/>
    <lineage>
        <taxon>Eukaryota</taxon>
        <taxon>Fungi</taxon>
        <taxon>Fungi incertae sedis</taxon>
        <taxon>Mucoromycota</taxon>
        <taxon>Mucoromycotina</taxon>
        <taxon>Mucoromycetes</taxon>
        <taxon>Mucorales</taxon>
        <taxon>Mucorineae</taxon>
        <taxon>Mucoraceae</taxon>
        <taxon>Apophysomyces</taxon>
    </lineage>
</organism>
<evidence type="ECO:0000313" key="6">
    <source>
        <dbReference type="EMBL" id="KAF7727703.1"/>
    </source>
</evidence>
<feature type="transmembrane region" description="Helical" evidence="3">
    <location>
        <begin position="208"/>
        <end position="228"/>
    </location>
</feature>
<dbReference type="OrthoDB" id="2285269at2759"/>
<dbReference type="InterPro" id="IPR018466">
    <property type="entry name" value="Kre9/Knh1-like_N"/>
</dbReference>
<keyword evidence="3" id="KW-0472">Membrane</keyword>
<dbReference type="Pfam" id="PF10342">
    <property type="entry name" value="Kre9_KNH"/>
    <property type="match status" value="1"/>
</dbReference>